<protein>
    <recommendedName>
        <fullName evidence="3">Phage tail protein</fullName>
    </recommendedName>
</protein>
<proteinExistence type="predicted"/>
<organism evidence="1 2">
    <name type="scientific">Bradyrhizobium japonicum</name>
    <dbReference type="NCBI Taxonomy" id="375"/>
    <lineage>
        <taxon>Bacteria</taxon>
        <taxon>Pseudomonadati</taxon>
        <taxon>Pseudomonadota</taxon>
        <taxon>Alphaproteobacteria</taxon>
        <taxon>Hyphomicrobiales</taxon>
        <taxon>Nitrobacteraceae</taxon>
        <taxon>Bradyrhizobium</taxon>
    </lineage>
</organism>
<dbReference type="RefSeq" id="WP_038943324.1">
    <property type="nucleotide sequence ID" value="NZ_JRPN01000042.1"/>
</dbReference>
<evidence type="ECO:0008006" key="3">
    <source>
        <dbReference type="Google" id="ProtNLM"/>
    </source>
</evidence>
<reference evidence="1 2" key="1">
    <citation type="submission" date="2014-09" db="EMBL/GenBank/DDBJ databases">
        <title>Draft genome of Bradyrhizobium japonicum Is-34.</title>
        <authorList>
            <person name="Tsurumaru H."/>
            <person name="Yamakawa T."/>
            <person name="Hashimoto S."/>
            <person name="Okizaki K."/>
            <person name="Kanesaki Y."/>
            <person name="Yoshikawa H."/>
            <person name="Yajima S."/>
        </authorList>
    </citation>
    <scope>NUCLEOTIDE SEQUENCE [LARGE SCALE GENOMIC DNA]</scope>
    <source>
        <strain evidence="1 2">Is-34</strain>
    </source>
</reference>
<dbReference type="AlphaFoldDB" id="A0A0A3XH09"/>
<evidence type="ECO:0000313" key="2">
    <source>
        <dbReference type="Proteomes" id="UP000030377"/>
    </source>
</evidence>
<evidence type="ECO:0000313" key="1">
    <source>
        <dbReference type="EMBL" id="KGT73727.1"/>
    </source>
</evidence>
<accession>A0A0A3XH09</accession>
<gene>
    <name evidence="1" type="ORF">MA20_43060</name>
</gene>
<sequence>MTSANRTQVVCVRESTLGVTPNTPRMRKMRITGESLSFAPTYVDSEELRDDRMLGDPIKTNQVSQGGINFELSYPDDLSPMSEIIMSAFENAWVNTPQFFNDGTADSIITDAGTVASTYAVNAGGTAVKVGHLVQAKGFGQAANNQIFRASASTATTVVGATGLVAEMAPPGTASLKVVGFAGASGDLTALADGLGSTALDFTTLGLAVGQAVKVGGSAAGTQFAFLISAGTKARAAAYARVTGIAANKLTLDNLPSGWTTDAGTGKTIWVFFGDQIKNGVTKNSLSIEKGFLAQPVPSYITNLGMCANTFSVDMTSGDKIKGSVAFTGMGGGISTTTLDAAPDAVTTGVVMAANANVGRLGVNQVQLGAPNWAKGFTLQINNNLRSRDAVDSDAPVDIADGECTVTGKLTTYFGSKDEVEAFYNGTPRQINSRVTKNGQTLFFQIPRAIYRGGGNPQATAKNTDVMADFDWQAAQDVATNAHIILDRLPYVE</sequence>
<dbReference type="InterPro" id="IPR044000">
    <property type="entry name" value="Phage_tube_2"/>
</dbReference>
<dbReference type="Proteomes" id="UP000030377">
    <property type="component" value="Unassembled WGS sequence"/>
</dbReference>
<comment type="caution">
    <text evidence="1">The sequence shown here is derived from an EMBL/GenBank/DDBJ whole genome shotgun (WGS) entry which is preliminary data.</text>
</comment>
<name>A0A0A3XH09_BRAJP</name>
<dbReference type="EMBL" id="JRPN01000042">
    <property type="protein sequence ID" value="KGT73727.1"/>
    <property type="molecule type" value="Genomic_DNA"/>
</dbReference>
<dbReference type="Pfam" id="PF18906">
    <property type="entry name" value="Phage_tube_2"/>
    <property type="match status" value="2"/>
</dbReference>